<feature type="domain" description="Peptidase S9 prolyl oligopeptidase catalytic" evidence="11">
    <location>
        <begin position="702"/>
        <end position="799"/>
    </location>
</feature>
<dbReference type="InterPro" id="IPR001375">
    <property type="entry name" value="Peptidase_S9_cat"/>
</dbReference>
<comment type="caution">
    <text evidence="12">The sequence shown here is derived from an EMBL/GenBank/DDBJ whole genome shotgun (WGS) entry which is preliminary data.</text>
</comment>
<dbReference type="GO" id="GO:0006508">
    <property type="term" value="P:proteolysis"/>
    <property type="evidence" value="ECO:0007669"/>
    <property type="project" value="UniProtKB-KW"/>
</dbReference>
<dbReference type="AlphaFoldDB" id="A0A5A7QBY7"/>
<evidence type="ECO:0000256" key="7">
    <source>
        <dbReference type="ARBA" id="ARBA00022946"/>
    </source>
</evidence>
<name>A0A5A7QBY7_STRAF</name>
<evidence type="ECO:0000256" key="8">
    <source>
        <dbReference type="ARBA" id="ARBA00054431"/>
    </source>
</evidence>
<evidence type="ECO:0000256" key="1">
    <source>
        <dbReference type="ARBA" id="ARBA00004470"/>
    </source>
</evidence>
<dbReference type="InterPro" id="IPR011042">
    <property type="entry name" value="6-blade_b-propeller_TolB-like"/>
</dbReference>
<keyword evidence="6" id="KW-0720">Serine protease</keyword>
<dbReference type="GO" id="GO:0009570">
    <property type="term" value="C:chloroplast stroma"/>
    <property type="evidence" value="ECO:0007669"/>
    <property type="project" value="UniProtKB-SubCell"/>
</dbReference>
<evidence type="ECO:0000256" key="10">
    <source>
        <dbReference type="ARBA" id="ARBA00073000"/>
    </source>
</evidence>
<protein>
    <recommendedName>
        <fullName evidence="10">Probable glutamyl endopeptidase, chloroplastic</fullName>
    </recommendedName>
</protein>
<keyword evidence="7" id="KW-0809">Transit peptide</keyword>
<dbReference type="SUPFAM" id="SSF53474">
    <property type="entry name" value="alpha/beta-Hydrolases"/>
    <property type="match status" value="1"/>
</dbReference>
<evidence type="ECO:0000313" key="12">
    <source>
        <dbReference type="EMBL" id="GER42795.1"/>
    </source>
</evidence>
<organism evidence="12 13">
    <name type="scientific">Striga asiatica</name>
    <name type="common">Asiatic witchweed</name>
    <name type="synonym">Buchnera asiatica</name>
    <dbReference type="NCBI Taxonomy" id="4170"/>
    <lineage>
        <taxon>Eukaryota</taxon>
        <taxon>Viridiplantae</taxon>
        <taxon>Streptophyta</taxon>
        <taxon>Embryophyta</taxon>
        <taxon>Tracheophyta</taxon>
        <taxon>Spermatophyta</taxon>
        <taxon>Magnoliopsida</taxon>
        <taxon>eudicotyledons</taxon>
        <taxon>Gunneridae</taxon>
        <taxon>Pentapetalae</taxon>
        <taxon>asterids</taxon>
        <taxon>lamiids</taxon>
        <taxon>Lamiales</taxon>
        <taxon>Orobanchaceae</taxon>
        <taxon>Buchnereae</taxon>
        <taxon>Striga</taxon>
    </lineage>
</organism>
<sequence length="930" mass="104105">MVFCRIVYEVDSLPSHCILNYSNGYCLPPPEIRDIVDAPPLPALSMSPHRDKVLFLKRRSLPSLSELARPEVKLAGIRIDGKCNSRSRMSYYTGIGIHRIMDDGTLGPEKEIYGLPDGAKINFASWSSDGSHLAFAVRTDEEDGSSSKLRLWVADIETGNARSLFQAPDIFLNAVFENFVWVNDSTLLVCTIPLSRGDPPRKPLVPFGPKIQSNEQKDIIQSRTYQDLLKDEYDEDLFDYYATSQLVLVSLDGSVNPVGHPAIYTSLEPSPDDKFVLIYSMHRPYSFTVPSSRFPKKVDIWTADGKFVREICDLPLAEDIPITHNSVRKGKRSIQWREDKPSTLVWVETQDGGDAKVEVSPRDIIYTEPAEPHGNEQTTVLHKLDLRYGLFYFPLINRCWLSRSSSPVLPHPFSAFRGISWYDDSLALVYESWYKTRRMRTWIVSPGSESANPRILFDRSYEDVYSDPGTPMLRRNSTGNHLIAKITKEADEGTYLLLNGSGATPQGNIPFLDLLDINTGNKERIWESDKEKYYENVITLMCDQDEGDIRLDQLKVLTSKESKTETTQFYIVSWPEKKASQLTNFPHPYPQLSTLTKEMIRYQRKDGVQLTATLYLPPGYDPARDGPLPCLMWSYPGEFKSKEAAGQVRGSPNAFAGIGSTSPLLWLTRGFAILSGPTIPIIGEGDEEANDRYVEQLVASAEAAVEEVIRRGVAHPDKIAIGGHSYGAFMTANLLAHAPHLFCCGIARSGAYNRTLTPFGFQDRTLWEAVGTYVEMSPFISANKIKKPILLIHGEEDNNSGTLTMQVGILSFASILTKAITGRHLVSSDRFFNALKGHGALCRLVVLPFESHSYSARESVMHVLWETDRWLQKYCISNSSDTSEDPKAREENASLLGVESKAVGAGGGVAEDCTDQENDKIHTIHRSSLW</sequence>
<comment type="function">
    <text evidence="8">Serine-type protease active in vitro against the LHCII N-terminal. Cleaves its substrate on the carboxy-side of Glu residues.</text>
</comment>
<dbReference type="EMBL" id="BKCP01006449">
    <property type="protein sequence ID" value="GER42795.1"/>
    <property type="molecule type" value="Genomic_DNA"/>
</dbReference>
<dbReference type="PANTHER" id="PTHR42776:SF28">
    <property type="entry name" value="GLUTAMYL ENDOPEPTIDASE, CHLOROPLASTIC-RELATED"/>
    <property type="match status" value="1"/>
</dbReference>
<dbReference type="Gene3D" id="2.120.10.30">
    <property type="entry name" value="TolB, C-terminal domain"/>
    <property type="match status" value="1"/>
</dbReference>
<dbReference type="Gene3D" id="3.40.50.1820">
    <property type="entry name" value="alpha/beta hydrolase"/>
    <property type="match status" value="1"/>
</dbReference>
<keyword evidence="4" id="KW-0645">Protease</keyword>
<evidence type="ECO:0000256" key="2">
    <source>
        <dbReference type="ARBA" id="ARBA00022528"/>
    </source>
</evidence>
<evidence type="ECO:0000256" key="9">
    <source>
        <dbReference type="ARBA" id="ARBA00060950"/>
    </source>
</evidence>
<evidence type="ECO:0000256" key="4">
    <source>
        <dbReference type="ARBA" id="ARBA00022670"/>
    </source>
</evidence>
<keyword evidence="2" id="KW-0150">Chloroplast</keyword>
<dbReference type="Proteomes" id="UP000325081">
    <property type="component" value="Unassembled WGS sequence"/>
</dbReference>
<dbReference type="FunFam" id="3.40.50.1820:FF:000049">
    <property type="entry name" value="probable glutamyl endopeptidase, chloroplastic"/>
    <property type="match status" value="1"/>
</dbReference>
<dbReference type="SUPFAM" id="SSF82171">
    <property type="entry name" value="DPP6 N-terminal domain-like"/>
    <property type="match status" value="1"/>
</dbReference>
<accession>A0A5A7QBY7</accession>
<evidence type="ECO:0000256" key="3">
    <source>
        <dbReference type="ARBA" id="ARBA00022640"/>
    </source>
</evidence>
<evidence type="ECO:0000256" key="5">
    <source>
        <dbReference type="ARBA" id="ARBA00022801"/>
    </source>
</evidence>
<dbReference type="Pfam" id="PF00326">
    <property type="entry name" value="Peptidase_S9"/>
    <property type="match status" value="1"/>
</dbReference>
<evidence type="ECO:0000259" key="11">
    <source>
        <dbReference type="Pfam" id="PF00326"/>
    </source>
</evidence>
<dbReference type="InterPro" id="IPR029058">
    <property type="entry name" value="AB_hydrolase_fold"/>
</dbReference>
<dbReference type="GO" id="GO:0004252">
    <property type="term" value="F:serine-type endopeptidase activity"/>
    <property type="evidence" value="ECO:0007669"/>
    <property type="project" value="TreeGrafter"/>
</dbReference>
<evidence type="ECO:0000256" key="6">
    <source>
        <dbReference type="ARBA" id="ARBA00022825"/>
    </source>
</evidence>
<keyword evidence="5" id="KW-0378">Hydrolase</keyword>
<keyword evidence="13" id="KW-1185">Reference proteome</keyword>
<comment type="similarity">
    <text evidence="9">Belongs to the peptidase S9D family.</text>
</comment>
<dbReference type="PANTHER" id="PTHR42776">
    <property type="entry name" value="SERINE PEPTIDASE S9 FAMILY MEMBER"/>
    <property type="match status" value="1"/>
</dbReference>
<keyword evidence="3" id="KW-0934">Plastid</keyword>
<comment type="subcellular location">
    <subcellularLocation>
        <location evidence="1">Plastid</location>
        <location evidence="1">Chloroplast stroma</location>
    </subcellularLocation>
</comment>
<gene>
    <name evidence="12" type="ORF">STAS_19611</name>
</gene>
<proteinExistence type="inferred from homology"/>
<evidence type="ECO:0000313" key="13">
    <source>
        <dbReference type="Proteomes" id="UP000325081"/>
    </source>
</evidence>
<reference evidence="13" key="1">
    <citation type="journal article" date="2019" name="Curr. Biol.">
        <title>Genome Sequence of Striga asiatica Provides Insight into the Evolution of Plant Parasitism.</title>
        <authorList>
            <person name="Yoshida S."/>
            <person name="Kim S."/>
            <person name="Wafula E.K."/>
            <person name="Tanskanen J."/>
            <person name="Kim Y.M."/>
            <person name="Honaas L."/>
            <person name="Yang Z."/>
            <person name="Spallek T."/>
            <person name="Conn C.E."/>
            <person name="Ichihashi Y."/>
            <person name="Cheong K."/>
            <person name="Cui S."/>
            <person name="Der J.P."/>
            <person name="Gundlach H."/>
            <person name="Jiao Y."/>
            <person name="Hori C."/>
            <person name="Ishida J.K."/>
            <person name="Kasahara H."/>
            <person name="Kiba T."/>
            <person name="Kim M.S."/>
            <person name="Koo N."/>
            <person name="Laohavisit A."/>
            <person name="Lee Y.H."/>
            <person name="Lumba S."/>
            <person name="McCourt P."/>
            <person name="Mortimer J.C."/>
            <person name="Mutuku J.M."/>
            <person name="Nomura T."/>
            <person name="Sasaki-Sekimoto Y."/>
            <person name="Seto Y."/>
            <person name="Wang Y."/>
            <person name="Wakatake T."/>
            <person name="Sakakibara H."/>
            <person name="Demura T."/>
            <person name="Yamaguchi S."/>
            <person name="Yoneyama K."/>
            <person name="Manabe R.I."/>
            <person name="Nelson D.C."/>
            <person name="Schulman A.H."/>
            <person name="Timko M.P."/>
            <person name="dePamphilis C.W."/>
            <person name="Choi D."/>
            <person name="Shirasu K."/>
        </authorList>
    </citation>
    <scope>NUCLEOTIDE SEQUENCE [LARGE SCALE GENOMIC DNA]</scope>
    <source>
        <strain evidence="13">cv. UVA1</strain>
    </source>
</reference>
<dbReference type="OrthoDB" id="43744at2759"/>